<comment type="caution">
    <text evidence="2">The sequence shown here is derived from an EMBL/GenBank/DDBJ whole genome shotgun (WGS) entry which is preliminary data.</text>
</comment>
<proteinExistence type="predicted"/>
<feature type="region of interest" description="Disordered" evidence="1">
    <location>
        <begin position="41"/>
        <end position="192"/>
    </location>
</feature>
<sequence>MGRHGRPDRVSRARSTAFRAAATVGAAGAVGAFALAYHAAGSGEVHAQAQSHSRYLPANDTSASSDQADESGRAGMGPTSSAPPKAVRGVGSPEDRASRSDSRPAQVPHEASSSPAGTFTPTAPAGKTHGNGHGNGPSKPSDQPTPGSTGPAQPTAAPSHPQQGDSQHHDPVTDTVGGVLDGVGGALGGLLG</sequence>
<feature type="compositionally biased region" description="Polar residues" evidence="1">
    <location>
        <begin position="48"/>
        <end position="66"/>
    </location>
</feature>
<feature type="compositionally biased region" description="Polar residues" evidence="1">
    <location>
        <begin position="111"/>
        <end position="121"/>
    </location>
</feature>
<evidence type="ECO:0000256" key="1">
    <source>
        <dbReference type="SAM" id="MobiDB-lite"/>
    </source>
</evidence>
<evidence type="ECO:0000313" key="2">
    <source>
        <dbReference type="EMBL" id="GGO84951.1"/>
    </source>
</evidence>
<organism evidence="2 3">
    <name type="scientific">Wenjunlia tyrosinilytica</name>
    <dbReference type="NCBI Taxonomy" id="1544741"/>
    <lineage>
        <taxon>Bacteria</taxon>
        <taxon>Bacillati</taxon>
        <taxon>Actinomycetota</taxon>
        <taxon>Actinomycetes</taxon>
        <taxon>Kitasatosporales</taxon>
        <taxon>Streptomycetaceae</taxon>
        <taxon>Wenjunlia</taxon>
    </lineage>
</organism>
<evidence type="ECO:0008006" key="4">
    <source>
        <dbReference type="Google" id="ProtNLM"/>
    </source>
</evidence>
<reference evidence="2" key="1">
    <citation type="journal article" date="2014" name="Int. J. Syst. Evol. Microbiol.">
        <title>Complete genome sequence of Corynebacterium casei LMG S-19264T (=DSM 44701T), isolated from a smear-ripened cheese.</title>
        <authorList>
            <consortium name="US DOE Joint Genome Institute (JGI-PGF)"/>
            <person name="Walter F."/>
            <person name="Albersmeier A."/>
            <person name="Kalinowski J."/>
            <person name="Ruckert C."/>
        </authorList>
    </citation>
    <scope>NUCLEOTIDE SEQUENCE</scope>
    <source>
        <strain evidence="2">CGMCC 4.7201</strain>
    </source>
</reference>
<gene>
    <name evidence="2" type="ORF">GCM10012280_17610</name>
</gene>
<protein>
    <recommendedName>
        <fullName evidence="4">Extensin</fullName>
    </recommendedName>
</protein>
<dbReference type="AlphaFoldDB" id="A0A917ZKR0"/>
<dbReference type="EMBL" id="BMMS01000006">
    <property type="protein sequence ID" value="GGO84951.1"/>
    <property type="molecule type" value="Genomic_DNA"/>
</dbReference>
<keyword evidence="3" id="KW-1185">Reference proteome</keyword>
<feature type="compositionally biased region" description="Polar residues" evidence="1">
    <location>
        <begin position="138"/>
        <end position="152"/>
    </location>
</feature>
<reference evidence="2" key="2">
    <citation type="submission" date="2020-09" db="EMBL/GenBank/DDBJ databases">
        <authorList>
            <person name="Sun Q."/>
            <person name="Zhou Y."/>
        </authorList>
    </citation>
    <scope>NUCLEOTIDE SEQUENCE</scope>
    <source>
        <strain evidence="2">CGMCC 4.7201</strain>
    </source>
</reference>
<feature type="compositionally biased region" description="Basic and acidic residues" evidence="1">
    <location>
        <begin position="93"/>
        <end position="102"/>
    </location>
</feature>
<feature type="compositionally biased region" description="Gly residues" evidence="1">
    <location>
        <begin position="179"/>
        <end position="192"/>
    </location>
</feature>
<evidence type="ECO:0000313" key="3">
    <source>
        <dbReference type="Proteomes" id="UP000641932"/>
    </source>
</evidence>
<name>A0A917ZKR0_9ACTN</name>
<dbReference type="Proteomes" id="UP000641932">
    <property type="component" value="Unassembled WGS sequence"/>
</dbReference>
<accession>A0A917ZKR0</accession>